<dbReference type="InterPro" id="IPR036237">
    <property type="entry name" value="Xyl_isomerase-like_sf"/>
</dbReference>
<protein>
    <submittedName>
        <fullName evidence="2">Sugar phosphate isomerase</fullName>
    </submittedName>
</protein>
<dbReference type="STRING" id="1799789.AX660_21675"/>
<evidence type="ECO:0000313" key="2">
    <source>
        <dbReference type="EMBL" id="KXI27521.1"/>
    </source>
</evidence>
<organism evidence="2 3">
    <name type="scientific">Paraglaciecola hydrolytica</name>
    <dbReference type="NCBI Taxonomy" id="1799789"/>
    <lineage>
        <taxon>Bacteria</taxon>
        <taxon>Pseudomonadati</taxon>
        <taxon>Pseudomonadota</taxon>
        <taxon>Gammaproteobacteria</taxon>
        <taxon>Alteromonadales</taxon>
        <taxon>Alteromonadaceae</taxon>
        <taxon>Paraglaciecola</taxon>
    </lineage>
</organism>
<dbReference type="AlphaFoldDB" id="A0A148KML7"/>
<reference evidence="3" key="1">
    <citation type="submission" date="2016-02" db="EMBL/GenBank/DDBJ databases">
        <authorList>
            <person name="Schultz-Johansen M."/>
            <person name="Glaring M.A."/>
            <person name="Bech P.K."/>
            <person name="Stougaard P."/>
        </authorList>
    </citation>
    <scope>NUCLEOTIDE SEQUENCE [LARGE SCALE GENOMIC DNA]</scope>
    <source>
        <strain evidence="3">S66</strain>
    </source>
</reference>
<proteinExistence type="predicted"/>
<evidence type="ECO:0000259" key="1">
    <source>
        <dbReference type="Pfam" id="PF01261"/>
    </source>
</evidence>
<dbReference type="GO" id="GO:0016853">
    <property type="term" value="F:isomerase activity"/>
    <property type="evidence" value="ECO:0007669"/>
    <property type="project" value="UniProtKB-KW"/>
</dbReference>
<keyword evidence="3" id="KW-1185">Reference proteome</keyword>
<gene>
    <name evidence="2" type="ORF">AX660_21675</name>
</gene>
<dbReference type="Proteomes" id="UP000070299">
    <property type="component" value="Unassembled WGS sequence"/>
</dbReference>
<name>A0A148KML7_9ALTE</name>
<dbReference type="EMBL" id="LSNE01000011">
    <property type="protein sequence ID" value="KXI27521.1"/>
    <property type="molecule type" value="Genomic_DNA"/>
</dbReference>
<dbReference type="InterPro" id="IPR013022">
    <property type="entry name" value="Xyl_isomerase-like_TIM-brl"/>
</dbReference>
<feature type="domain" description="Xylose isomerase-like TIM barrel" evidence="1">
    <location>
        <begin position="65"/>
        <end position="273"/>
    </location>
</feature>
<dbReference type="PANTHER" id="PTHR12110">
    <property type="entry name" value="HYDROXYPYRUVATE ISOMERASE"/>
    <property type="match status" value="1"/>
</dbReference>
<keyword evidence="2" id="KW-0413">Isomerase</keyword>
<accession>A0A148KML7</accession>
<dbReference type="Pfam" id="PF01261">
    <property type="entry name" value="AP_endonuc_2"/>
    <property type="match status" value="1"/>
</dbReference>
<comment type="caution">
    <text evidence="2">The sequence shown here is derived from an EMBL/GenBank/DDBJ whole genome shotgun (WGS) entry which is preliminary data.</text>
</comment>
<dbReference type="Gene3D" id="3.20.20.150">
    <property type="entry name" value="Divalent-metal-dependent TIM barrel enzymes"/>
    <property type="match status" value="1"/>
</dbReference>
<dbReference type="InterPro" id="IPR050312">
    <property type="entry name" value="IolE/XylAMocC-like"/>
</dbReference>
<sequence length="296" mass="32875">MTSANKTIHLTTDLADEAKTLIIKTSKNNNSVQQEQSYRDKIPPLSVQLWSIKDELKADFTGTLKKLAELGFKGVEFASDFGPYQTNPAGLKTLLDSFGLKASGAHVNIKQLDAQNIANTLDFMQTLGVDLVIVPWDKRAWHPDGVKQLTQELNEAAAKASKWGINIGFHNHDKEFNNFQKTSFWDYIASHTANTVVLQLDAGWVNFAGKDPIAYVKKYPGRTLSTHFKIRTKPNSQQSPILGQDKYDWGALLKANIAYGGTQWIVLEQEEYPEGVTPLEAVALSKSGLDKIIAEL</sequence>
<evidence type="ECO:0000313" key="3">
    <source>
        <dbReference type="Proteomes" id="UP000070299"/>
    </source>
</evidence>
<dbReference type="PANTHER" id="PTHR12110:SF41">
    <property type="entry name" value="INOSOSE DEHYDRATASE"/>
    <property type="match status" value="1"/>
</dbReference>
<dbReference type="SUPFAM" id="SSF51658">
    <property type="entry name" value="Xylose isomerase-like"/>
    <property type="match status" value="1"/>
</dbReference>